<dbReference type="Gene3D" id="3.40.50.10320">
    <property type="entry name" value="LmbE-like"/>
    <property type="match status" value="1"/>
</dbReference>
<dbReference type="STRING" id="1618545.US53_C0013G0006"/>
<evidence type="ECO:0000313" key="2">
    <source>
        <dbReference type="Proteomes" id="UP000034591"/>
    </source>
</evidence>
<organism evidence="1 2">
    <name type="scientific">Candidatus Woesebacteria bacterium GW2011_GWA1_37_7</name>
    <dbReference type="NCBI Taxonomy" id="1618545"/>
    <lineage>
        <taxon>Bacteria</taxon>
        <taxon>Candidatus Woeseibacteriota</taxon>
    </lineage>
</organism>
<dbReference type="InterPro" id="IPR024078">
    <property type="entry name" value="LmbE-like_dom_sf"/>
</dbReference>
<reference evidence="1 2" key="1">
    <citation type="journal article" date="2015" name="Nature">
        <title>rRNA introns, odd ribosomes, and small enigmatic genomes across a large radiation of phyla.</title>
        <authorList>
            <person name="Brown C.T."/>
            <person name="Hug L.A."/>
            <person name="Thomas B.C."/>
            <person name="Sharon I."/>
            <person name="Castelle C.J."/>
            <person name="Singh A."/>
            <person name="Wilkins M.J."/>
            <person name="Williams K.H."/>
            <person name="Banfield J.F."/>
        </authorList>
    </citation>
    <scope>NUCLEOTIDE SEQUENCE [LARGE SCALE GENOMIC DNA]</scope>
</reference>
<evidence type="ECO:0008006" key="3">
    <source>
        <dbReference type="Google" id="ProtNLM"/>
    </source>
</evidence>
<dbReference type="EMBL" id="LBTI01000013">
    <property type="protein sequence ID" value="KKQ37647.1"/>
    <property type="molecule type" value="Genomic_DNA"/>
</dbReference>
<accession>A0A0G0H6A4</accession>
<dbReference type="AlphaFoldDB" id="A0A0G0H6A4"/>
<sequence>MQDLSTYINVIGAKKLMAIFPHPDDGSFVSAGLFLNAEKLGISTYLLCLTKGGRGINSYKKGDLTKIRAIYSHKSQVKNFYFRLRILECCYKYKFADFKFESPLVGKIFLCYIKIYELV</sequence>
<dbReference type="Proteomes" id="UP000034591">
    <property type="component" value="Unassembled WGS sequence"/>
</dbReference>
<evidence type="ECO:0000313" key="1">
    <source>
        <dbReference type="EMBL" id="KKQ37647.1"/>
    </source>
</evidence>
<protein>
    <recommendedName>
        <fullName evidence="3">LmbE family protein</fullName>
    </recommendedName>
</protein>
<gene>
    <name evidence="1" type="ORF">US53_C0013G0006</name>
</gene>
<comment type="caution">
    <text evidence="1">The sequence shown here is derived from an EMBL/GenBank/DDBJ whole genome shotgun (WGS) entry which is preliminary data.</text>
</comment>
<dbReference type="InterPro" id="IPR003737">
    <property type="entry name" value="GlcNAc_PI_deacetylase-related"/>
</dbReference>
<proteinExistence type="predicted"/>
<name>A0A0G0H6A4_9BACT</name>
<dbReference type="Pfam" id="PF02585">
    <property type="entry name" value="PIG-L"/>
    <property type="match status" value="1"/>
</dbReference>
<dbReference type="SUPFAM" id="SSF102588">
    <property type="entry name" value="LmbE-like"/>
    <property type="match status" value="1"/>
</dbReference>